<feature type="region of interest" description="Disordered" evidence="1">
    <location>
        <begin position="1"/>
        <end position="23"/>
    </location>
</feature>
<evidence type="ECO:0000313" key="2">
    <source>
        <dbReference type="Ensembl" id="ENSMMUP00000043870.2"/>
    </source>
</evidence>
<evidence type="ECO:0000313" key="3">
    <source>
        <dbReference type="Proteomes" id="UP000006718"/>
    </source>
</evidence>
<accession>A0A1D5Q754</accession>
<dbReference type="GeneTree" id="ENSGT00910000147408"/>
<reference evidence="2" key="3">
    <citation type="submission" date="2025-08" db="UniProtKB">
        <authorList>
            <consortium name="Ensembl"/>
        </authorList>
    </citation>
    <scope>IDENTIFICATION</scope>
    <source>
        <strain evidence="2">17573</strain>
    </source>
</reference>
<name>A0A1D5Q754_MACMU</name>
<dbReference type="GeneID" id="106998885"/>
<dbReference type="Ensembl" id="ENSMMUT00000077794.2">
    <property type="protein sequence ID" value="ENSMMUP00000043870.2"/>
    <property type="gene ID" value="ENSMMUG00000038051.2"/>
</dbReference>
<gene>
    <name evidence="2" type="primary">LOC106998885</name>
</gene>
<dbReference type="OMA" id="EPGFRRK"/>
<keyword evidence="3" id="KW-1185">Reference proteome</keyword>
<dbReference type="OrthoDB" id="10455242at2759"/>
<organism evidence="2 3">
    <name type="scientific">Macaca mulatta</name>
    <name type="common">Rhesus macaque</name>
    <dbReference type="NCBI Taxonomy" id="9544"/>
    <lineage>
        <taxon>Eukaryota</taxon>
        <taxon>Metazoa</taxon>
        <taxon>Chordata</taxon>
        <taxon>Craniata</taxon>
        <taxon>Vertebrata</taxon>
        <taxon>Euteleostomi</taxon>
        <taxon>Mammalia</taxon>
        <taxon>Eutheria</taxon>
        <taxon>Euarchontoglires</taxon>
        <taxon>Primates</taxon>
        <taxon>Haplorrhini</taxon>
        <taxon>Catarrhini</taxon>
        <taxon>Cercopithecidae</taxon>
        <taxon>Cercopithecinae</taxon>
        <taxon>Macaca</taxon>
    </lineage>
</organism>
<dbReference type="KEGG" id="mcc:106998885"/>
<dbReference type="InParanoid" id="A0A1D5Q754"/>
<reference evidence="2" key="4">
    <citation type="submission" date="2025-09" db="UniProtKB">
        <authorList>
            <consortium name="Ensembl"/>
        </authorList>
    </citation>
    <scope>IDENTIFICATION</scope>
    <source>
        <strain evidence="2">17573</strain>
    </source>
</reference>
<protein>
    <submittedName>
        <fullName evidence="2">Uncharacterized protein</fullName>
    </submittedName>
</protein>
<dbReference type="RefSeq" id="XP_014996039.1">
    <property type="nucleotide sequence ID" value="XM_015140553.2"/>
</dbReference>
<proteinExistence type="predicted"/>
<dbReference type="Bgee" id="ENSMMUG00000038051">
    <property type="expression patterns" value="Expressed in spermatid and 2 other cell types or tissues"/>
</dbReference>
<sequence>MQSVREDRGKEKPEPGPELRRAEFCGLPSGLGDAVREHELRVPEGPERYSAIGSDHQVGDTAIVEGAMEPGFRRKLQRCALSPATNDIGVTSEDLLIIVPLLGIPRGMQFRSAASIRTPIFTTCPVAASSDTLPGWLDEGASRPRSVWTLQTFGRCLLLKPVVSMGWVMEEWTILLNLNPRLANWSPVSSTGSRPSRFRPQSFSREPSTWYWQRVMRRMYAVVLALQWSSLDASSSPDSTFLFLRLFRDSGSRLSQLGSQTLRPGRVPHAQAHGSAARGFPTVPAKQNLGTKPLASPQAASFSTCRIPGPPAPAQVPGAQCLAGTPPLDMLLNNRFRPGAVAHDYL</sequence>
<reference evidence="3" key="1">
    <citation type="journal article" date="2007" name="Science">
        <title>Evolutionary and biomedical insights from the rhesus macaque genome.</title>
        <authorList>
            <person name="Gibbs R.A."/>
            <person name="Rogers J."/>
            <person name="Katze M.G."/>
            <person name="Bumgarner R."/>
            <person name="Weinstock G.M."/>
            <person name="Mardis E.R."/>
            <person name="Remington K.A."/>
            <person name="Strausberg R.L."/>
            <person name="Venter J.C."/>
            <person name="Wilson R.K."/>
            <person name="Batzer M.A."/>
            <person name="Bustamante C.D."/>
            <person name="Eichler E.E."/>
            <person name="Hahn M.W."/>
            <person name="Hardison R.C."/>
            <person name="Makova K.D."/>
            <person name="Miller W."/>
            <person name="Milosavljevic A."/>
            <person name="Palermo R.E."/>
            <person name="Siepel A."/>
            <person name="Sikela J.M."/>
            <person name="Attaway T."/>
            <person name="Bell S."/>
            <person name="Bernard K.E."/>
            <person name="Buhay C.J."/>
            <person name="Chandrabose M.N."/>
            <person name="Dao M."/>
            <person name="Davis C."/>
            <person name="Delehaunty K.D."/>
            <person name="Ding Y."/>
            <person name="Dinh H.H."/>
            <person name="Dugan-Rocha S."/>
            <person name="Fulton L.A."/>
            <person name="Gabisi R.A."/>
            <person name="Garner T.T."/>
            <person name="Godfrey J."/>
            <person name="Hawes A.C."/>
            <person name="Hernandez J."/>
            <person name="Hines S."/>
            <person name="Holder M."/>
            <person name="Hume J."/>
            <person name="Jhangiani S.N."/>
            <person name="Joshi V."/>
            <person name="Khan Z.M."/>
            <person name="Kirkness E.F."/>
            <person name="Cree A."/>
            <person name="Fowler R.G."/>
            <person name="Lee S."/>
            <person name="Lewis L.R."/>
            <person name="Li Z."/>
            <person name="Liu Y.-S."/>
            <person name="Moore S.M."/>
            <person name="Muzny D."/>
            <person name="Nazareth L.V."/>
            <person name="Ngo D.N."/>
            <person name="Okwuonu G.O."/>
            <person name="Pai G."/>
            <person name="Parker D."/>
            <person name="Paul H.A."/>
            <person name="Pfannkoch C."/>
            <person name="Pohl C.S."/>
            <person name="Rogers Y.-H.C."/>
            <person name="Ruiz S.J."/>
            <person name="Sabo A."/>
            <person name="Santibanez J."/>
            <person name="Schneider B.W."/>
            <person name="Smith S.M."/>
            <person name="Sodergren E."/>
            <person name="Svatek A.F."/>
            <person name="Utterback T.R."/>
            <person name="Vattathil S."/>
            <person name="Warren W."/>
            <person name="White C.S."/>
            <person name="Chinwalla A.T."/>
            <person name="Feng Y."/>
            <person name="Halpern A.L."/>
            <person name="Hillier L.W."/>
            <person name="Huang X."/>
            <person name="Minx P."/>
            <person name="Nelson J.O."/>
            <person name="Pepin K.H."/>
            <person name="Qin X."/>
            <person name="Sutton G.G."/>
            <person name="Venter E."/>
            <person name="Walenz B.P."/>
            <person name="Wallis J.W."/>
            <person name="Worley K.C."/>
            <person name="Yang S.-P."/>
            <person name="Jones S.M."/>
            <person name="Marra M.A."/>
            <person name="Rocchi M."/>
            <person name="Schein J.E."/>
            <person name="Baertsch R."/>
            <person name="Clarke L."/>
            <person name="Csuros M."/>
            <person name="Glasscock J."/>
            <person name="Harris R.A."/>
            <person name="Havlak P."/>
            <person name="Jackson A.R."/>
            <person name="Jiang H."/>
            <person name="Liu Y."/>
            <person name="Messina D.N."/>
            <person name="Shen Y."/>
            <person name="Song H.X.-Z."/>
            <person name="Wylie T."/>
            <person name="Zhang L."/>
            <person name="Birney E."/>
            <person name="Han K."/>
            <person name="Konkel M.K."/>
            <person name="Lee J."/>
            <person name="Smit A.F.A."/>
            <person name="Ullmer B."/>
            <person name="Wang H."/>
            <person name="Xing J."/>
            <person name="Burhans R."/>
            <person name="Cheng Z."/>
            <person name="Karro J.E."/>
            <person name="Ma J."/>
            <person name="Raney B."/>
            <person name="She X."/>
            <person name="Cox M.J."/>
            <person name="Demuth J.P."/>
            <person name="Dumas L.J."/>
            <person name="Han S.-G."/>
            <person name="Hopkins J."/>
            <person name="Karimpour-Fard A."/>
            <person name="Kim Y.H."/>
            <person name="Pollack J.R."/>
            <person name="Vinar T."/>
            <person name="Addo-Quaye C."/>
            <person name="Degenhardt J."/>
            <person name="Denby A."/>
            <person name="Hubisz M.J."/>
            <person name="Indap A."/>
            <person name="Kosiol C."/>
            <person name="Lahn B.T."/>
            <person name="Lawson H.A."/>
            <person name="Marklein A."/>
            <person name="Nielsen R."/>
            <person name="Vallender E.J."/>
            <person name="Clark A.G."/>
            <person name="Ferguson B."/>
            <person name="Hernandez R.D."/>
            <person name="Hirani K."/>
            <person name="Kehrer-Sawatzki H."/>
            <person name="Kolb J."/>
            <person name="Patil S."/>
            <person name="Pu L.-L."/>
            <person name="Ren Y."/>
            <person name="Smith D.G."/>
            <person name="Wheeler D.A."/>
            <person name="Schenck I."/>
            <person name="Ball E.V."/>
            <person name="Chen R."/>
            <person name="Cooper D.N."/>
            <person name="Giardine B."/>
            <person name="Hsu F."/>
            <person name="Kent W.J."/>
            <person name="Lesk A."/>
            <person name="Nelson D.L."/>
            <person name="O'brien W.E."/>
            <person name="Pruefer K."/>
            <person name="Stenson P.D."/>
            <person name="Wallace J.C."/>
            <person name="Ke H."/>
            <person name="Liu X.-M."/>
            <person name="Wang P."/>
            <person name="Xiang A.P."/>
            <person name="Yang F."/>
            <person name="Barber G.P."/>
            <person name="Haussler D."/>
            <person name="Karolchik D."/>
            <person name="Kern A.D."/>
            <person name="Kuhn R.M."/>
            <person name="Smith K.E."/>
            <person name="Zwieg A.S."/>
        </authorList>
    </citation>
    <scope>NUCLEOTIDE SEQUENCE [LARGE SCALE GENOMIC DNA]</scope>
    <source>
        <strain evidence="3">17573</strain>
    </source>
</reference>
<evidence type="ECO:0000256" key="1">
    <source>
        <dbReference type="SAM" id="MobiDB-lite"/>
    </source>
</evidence>
<dbReference type="VEuPathDB" id="HostDB:ENSMMUG00000038051"/>
<reference evidence="2" key="2">
    <citation type="submission" date="2019-01" db="EMBL/GenBank/DDBJ databases">
        <authorList>
            <person name="Graves T."/>
            <person name="Eichler E.E."/>
            <person name="Wilson R.K."/>
        </authorList>
    </citation>
    <scope>NUCLEOTIDE SEQUENCE [LARGE SCALE GENOMIC DNA]</scope>
    <source>
        <strain evidence="2">17573</strain>
    </source>
</reference>
<dbReference type="AlphaFoldDB" id="A0A1D5Q754"/>
<dbReference type="Proteomes" id="UP000006718">
    <property type="component" value="Chromosome 6"/>
</dbReference>